<protein>
    <submittedName>
        <fullName evidence="2">Uncharacterized protein</fullName>
    </submittedName>
</protein>
<gene>
    <name evidence="2" type="ORF">D0Z08_05375</name>
</gene>
<evidence type="ECO:0000256" key="1">
    <source>
        <dbReference type="SAM" id="MobiDB-lite"/>
    </source>
</evidence>
<feature type="compositionally biased region" description="Basic and acidic residues" evidence="1">
    <location>
        <begin position="71"/>
        <end position="82"/>
    </location>
</feature>
<sequence>MTHLLRVLYRPHWSVNDRLNYSTQTKKTAGWDADRNAGLAVMETSLRPSLLDIRRRLERSDSEGVEGYRVPTDDHRPDDGTRTRSSSVAFRGVSAEMVHGLFETPGPHGG</sequence>
<feature type="region of interest" description="Disordered" evidence="1">
    <location>
        <begin position="57"/>
        <end position="90"/>
    </location>
</feature>
<accession>A0A417Y7E6</accession>
<keyword evidence="3" id="KW-1185">Reference proteome</keyword>
<organism evidence="2 3">
    <name type="scientific">Nocardioides immobilis</name>
    <dbReference type="NCBI Taxonomy" id="2049295"/>
    <lineage>
        <taxon>Bacteria</taxon>
        <taxon>Bacillati</taxon>
        <taxon>Actinomycetota</taxon>
        <taxon>Actinomycetes</taxon>
        <taxon>Propionibacteriales</taxon>
        <taxon>Nocardioidaceae</taxon>
        <taxon>Nocardioides</taxon>
    </lineage>
</organism>
<evidence type="ECO:0000313" key="3">
    <source>
        <dbReference type="Proteomes" id="UP000283644"/>
    </source>
</evidence>
<reference evidence="2 3" key="1">
    <citation type="submission" date="2018-09" db="EMBL/GenBank/DDBJ databases">
        <title>Genome sequencing of Nocardioides immobilis CCTCC AB 2017083 for comparison to Nocardioides silvaticus.</title>
        <authorList>
            <person name="Li C."/>
            <person name="Wang G."/>
        </authorList>
    </citation>
    <scope>NUCLEOTIDE SEQUENCE [LARGE SCALE GENOMIC DNA]</scope>
    <source>
        <strain evidence="2 3">CCTCC AB 2017083</strain>
    </source>
</reference>
<evidence type="ECO:0000313" key="2">
    <source>
        <dbReference type="EMBL" id="RHW28396.1"/>
    </source>
</evidence>
<dbReference type="AlphaFoldDB" id="A0A417Y7E6"/>
<name>A0A417Y7E6_9ACTN</name>
<dbReference type="Proteomes" id="UP000283644">
    <property type="component" value="Unassembled WGS sequence"/>
</dbReference>
<dbReference type="EMBL" id="QXGH01000010">
    <property type="protein sequence ID" value="RHW28396.1"/>
    <property type="molecule type" value="Genomic_DNA"/>
</dbReference>
<proteinExistence type="predicted"/>
<comment type="caution">
    <text evidence="2">The sequence shown here is derived from an EMBL/GenBank/DDBJ whole genome shotgun (WGS) entry which is preliminary data.</text>
</comment>